<proteinExistence type="predicted"/>
<protein>
    <submittedName>
        <fullName evidence="2">Uncharacterized protein</fullName>
    </submittedName>
</protein>
<feature type="region of interest" description="Disordered" evidence="1">
    <location>
        <begin position="166"/>
        <end position="193"/>
    </location>
</feature>
<organism evidence="2 3">
    <name type="scientific">Moniliophthora roreri</name>
    <name type="common">Frosty pod rot fungus</name>
    <name type="synonym">Monilia roreri</name>
    <dbReference type="NCBI Taxonomy" id="221103"/>
    <lineage>
        <taxon>Eukaryota</taxon>
        <taxon>Fungi</taxon>
        <taxon>Dikarya</taxon>
        <taxon>Basidiomycota</taxon>
        <taxon>Agaricomycotina</taxon>
        <taxon>Agaricomycetes</taxon>
        <taxon>Agaricomycetidae</taxon>
        <taxon>Agaricales</taxon>
        <taxon>Marasmiineae</taxon>
        <taxon>Marasmiaceae</taxon>
        <taxon>Moniliophthora</taxon>
    </lineage>
</organism>
<evidence type="ECO:0000313" key="2">
    <source>
        <dbReference type="EMBL" id="KTB36822.1"/>
    </source>
</evidence>
<dbReference type="Proteomes" id="UP000054988">
    <property type="component" value="Unassembled WGS sequence"/>
</dbReference>
<feature type="compositionally biased region" description="Polar residues" evidence="1">
    <location>
        <begin position="10"/>
        <end position="20"/>
    </location>
</feature>
<evidence type="ECO:0000256" key="1">
    <source>
        <dbReference type="SAM" id="MobiDB-lite"/>
    </source>
</evidence>
<dbReference type="AlphaFoldDB" id="A0A0W0FKF8"/>
<dbReference type="EMBL" id="LATX01001881">
    <property type="protein sequence ID" value="KTB36822.1"/>
    <property type="molecule type" value="Genomic_DNA"/>
</dbReference>
<gene>
    <name evidence="2" type="ORF">WG66_10604</name>
</gene>
<comment type="caution">
    <text evidence="2">The sequence shown here is derived from an EMBL/GenBank/DDBJ whole genome shotgun (WGS) entry which is preliminary data.</text>
</comment>
<sequence length="351" mass="38308">MAGTARTKLSKSSSTLQHNSPAPMEVSPVMYLIITALYSIGMKILDMFQHFQDSFDVLGNAKSLALGVQLQDKLTESLGDNLAAFCKHLKDYWCSSLYKELLLMLAAMYHQLRSEHRTMFLMVRGIGLREYTVITTSIKTVPQKNPHKCSMSPPTKEAEVIAMAPKKARHTSSTKLKVPLSNAQPKTSLMLSRKASPEEPVIVKVEKGAAPWAFKPKVKQLQASKGAAAASVPNNDGPPAVSSSSKGKAKALPTATDEEDEVDKADEPEDVYDITKIPALSIQGWKLTKKPKFVDCILKYFGSAQALINALNSVAHIGNRSGLLLLLSMLLCSTTVVPLPHNKTLTPPWLL</sequence>
<name>A0A0W0FKF8_MONRR</name>
<reference evidence="2 3" key="1">
    <citation type="submission" date="2015-12" db="EMBL/GenBank/DDBJ databases">
        <title>Draft genome sequence of Moniliophthora roreri, the causal agent of frosty pod rot of cacao.</title>
        <authorList>
            <person name="Aime M.C."/>
            <person name="Diaz-Valderrama J.R."/>
            <person name="Kijpornyongpan T."/>
            <person name="Phillips-Mora W."/>
        </authorList>
    </citation>
    <scope>NUCLEOTIDE SEQUENCE [LARGE SCALE GENOMIC DNA]</scope>
    <source>
        <strain evidence="2 3">MCA 2952</strain>
    </source>
</reference>
<feature type="compositionally biased region" description="Polar residues" evidence="1">
    <location>
        <begin position="173"/>
        <end position="190"/>
    </location>
</feature>
<feature type="region of interest" description="Disordered" evidence="1">
    <location>
        <begin position="1"/>
        <end position="21"/>
    </location>
</feature>
<accession>A0A0W0FKF8</accession>
<feature type="compositionally biased region" description="Acidic residues" evidence="1">
    <location>
        <begin position="256"/>
        <end position="265"/>
    </location>
</feature>
<evidence type="ECO:0000313" key="3">
    <source>
        <dbReference type="Proteomes" id="UP000054988"/>
    </source>
</evidence>
<feature type="region of interest" description="Disordered" evidence="1">
    <location>
        <begin position="225"/>
        <end position="265"/>
    </location>
</feature>